<dbReference type="Proteomes" id="UP000383971">
    <property type="component" value="Unassembled WGS sequence"/>
</dbReference>
<organism evidence="2 3">
    <name type="scientific">Pandoraea communis</name>
    <dbReference type="NCBI Taxonomy" id="2508297"/>
    <lineage>
        <taxon>Bacteria</taxon>
        <taxon>Pseudomonadati</taxon>
        <taxon>Pseudomonadota</taxon>
        <taxon>Betaproteobacteria</taxon>
        <taxon>Burkholderiales</taxon>
        <taxon>Burkholderiaceae</taxon>
        <taxon>Pandoraea</taxon>
    </lineage>
</organism>
<proteinExistence type="predicted"/>
<reference evidence="2 3" key="1">
    <citation type="submission" date="2019-08" db="EMBL/GenBank/DDBJ databases">
        <authorList>
            <person name="Peeters C."/>
        </authorList>
    </citation>
    <scope>NUCLEOTIDE SEQUENCE [LARGE SCALE GENOMIC DNA]</scope>
    <source>
        <strain evidence="2 3">LMG 31111</strain>
    </source>
</reference>
<sequence>MTSEKARPTVDEIYELLKRTSLPTVLVEGKDDIIFYRSVENELRDLDVDMLPAGNKDSVLEIRQRIMKDPISAPIVFIVDKDLWVYPVAVRPDDLDDLITTTGYSIENDLFVDGELENLLSQEEVKSFKVELHKFLRWYALSINRNINGCPSSFRTHAGKVLDDADFYNAEIALHNGEVYPEELFTHIHSNYGILLRGKSLFALLLRQLSGKKREVKFGGKQLMAIGASRKGAHFQKIKTSVRESLEKALDLPSA</sequence>
<evidence type="ECO:0000313" key="3">
    <source>
        <dbReference type="Proteomes" id="UP000383971"/>
    </source>
</evidence>
<protein>
    <recommendedName>
        <fullName evidence="1">DUF4435 domain-containing protein</fullName>
    </recommendedName>
</protein>
<accession>A0A5E4YLK5</accession>
<feature type="domain" description="DUF4435" evidence="1">
    <location>
        <begin position="25"/>
        <end position="127"/>
    </location>
</feature>
<dbReference type="Pfam" id="PF14491">
    <property type="entry name" value="DUF4435"/>
    <property type="match status" value="1"/>
</dbReference>
<keyword evidence="3" id="KW-1185">Reference proteome</keyword>
<dbReference type="InterPro" id="IPR029492">
    <property type="entry name" value="DUF4435"/>
</dbReference>
<dbReference type="AlphaFoldDB" id="A0A5E4YLK5"/>
<gene>
    <name evidence="2" type="ORF">PCO31111_04619</name>
</gene>
<evidence type="ECO:0000259" key="1">
    <source>
        <dbReference type="Pfam" id="PF14491"/>
    </source>
</evidence>
<dbReference type="RefSeq" id="WP_150586904.1">
    <property type="nucleotide sequence ID" value="NZ_CABPSE010000021.1"/>
</dbReference>
<name>A0A5E4YLK5_9BURK</name>
<dbReference type="EMBL" id="CABPSE010000021">
    <property type="protein sequence ID" value="VVE49198.1"/>
    <property type="molecule type" value="Genomic_DNA"/>
</dbReference>
<evidence type="ECO:0000313" key="2">
    <source>
        <dbReference type="EMBL" id="VVE49198.1"/>
    </source>
</evidence>